<keyword evidence="7" id="KW-1185">Reference proteome</keyword>
<sequence>MQATPCNLSDCFLCRTCLPEWKAALAVHKENRAFKKGRTIFREGDPVQGIFFVYSGSVKIHKQWTAGKELILRFARKGDIVGHRGLGDARYPISATALEDTVLCFIPAEFLEATLRVNAGFTYELLQFYVSELQRAEKRMRNLAHMEVKGRIADALLQIAEVYGRGEDGFIPIDITRQDIASYAGTTYETVFKFLTGLAATGHITTAGKRFRVDDRAALQRFIVNDL</sequence>
<evidence type="ECO:0000313" key="6">
    <source>
        <dbReference type="EMBL" id="TCJ14552.1"/>
    </source>
</evidence>
<dbReference type="Pfam" id="PF00027">
    <property type="entry name" value="cNMP_binding"/>
    <property type="match status" value="1"/>
</dbReference>
<dbReference type="GO" id="GO:0003700">
    <property type="term" value="F:DNA-binding transcription factor activity"/>
    <property type="evidence" value="ECO:0007669"/>
    <property type="project" value="TreeGrafter"/>
</dbReference>
<dbReference type="InterPro" id="IPR036388">
    <property type="entry name" value="WH-like_DNA-bd_sf"/>
</dbReference>
<dbReference type="SMART" id="SM00100">
    <property type="entry name" value="cNMP"/>
    <property type="match status" value="1"/>
</dbReference>
<dbReference type="OrthoDB" id="9127033at2"/>
<evidence type="ECO:0000256" key="3">
    <source>
        <dbReference type="ARBA" id="ARBA00023163"/>
    </source>
</evidence>
<organism evidence="6 7">
    <name type="scientific">Flaviaesturariibacter flavus</name>
    <dbReference type="NCBI Taxonomy" id="2502780"/>
    <lineage>
        <taxon>Bacteria</taxon>
        <taxon>Pseudomonadati</taxon>
        <taxon>Bacteroidota</taxon>
        <taxon>Chitinophagia</taxon>
        <taxon>Chitinophagales</taxon>
        <taxon>Chitinophagaceae</taxon>
        <taxon>Flaviaestuariibacter</taxon>
    </lineage>
</organism>
<dbReference type="GO" id="GO:0003677">
    <property type="term" value="F:DNA binding"/>
    <property type="evidence" value="ECO:0007669"/>
    <property type="project" value="UniProtKB-KW"/>
</dbReference>
<protein>
    <submittedName>
        <fullName evidence="6">Crp/Fnr family transcriptional regulator</fullName>
    </submittedName>
</protein>
<dbReference type="InterPro" id="IPR012318">
    <property type="entry name" value="HTH_CRP"/>
</dbReference>
<dbReference type="InterPro" id="IPR050397">
    <property type="entry name" value="Env_Response_Regulators"/>
</dbReference>
<dbReference type="SUPFAM" id="SSF46785">
    <property type="entry name" value="Winged helix' DNA-binding domain"/>
    <property type="match status" value="1"/>
</dbReference>
<dbReference type="InterPro" id="IPR036390">
    <property type="entry name" value="WH_DNA-bd_sf"/>
</dbReference>
<accession>A0A4V2NVR9</accession>
<proteinExistence type="predicted"/>
<evidence type="ECO:0000259" key="4">
    <source>
        <dbReference type="PROSITE" id="PS50042"/>
    </source>
</evidence>
<reference evidence="6 7" key="1">
    <citation type="submission" date="2019-03" db="EMBL/GenBank/DDBJ databases">
        <authorList>
            <person name="Kim M.K.M."/>
        </authorList>
    </citation>
    <scope>NUCLEOTIDE SEQUENCE [LARGE SCALE GENOMIC DNA]</scope>
    <source>
        <strain evidence="6 7">17J68-12</strain>
    </source>
</reference>
<feature type="domain" description="Cyclic nucleotide-binding" evidence="4">
    <location>
        <begin position="34"/>
        <end position="97"/>
    </location>
</feature>
<dbReference type="PANTHER" id="PTHR24567">
    <property type="entry name" value="CRP FAMILY TRANSCRIPTIONAL REGULATORY PROTEIN"/>
    <property type="match status" value="1"/>
</dbReference>
<dbReference type="CDD" id="cd00038">
    <property type="entry name" value="CAP_ED"/>
    <property type="match status" value="1"/>
</dbReference>
<dbReference type="Proteomes" id="UP000295334">
    <property type="component" value="Unassembled WGS sequence"/>
</dbReference>
<dbReference type="InterPro" id="IPR014710">
    <property type="entry name" value="RmlC-like_jellyroll"/>
</dbReference>
<dbReference type="SUPFAM" id="SSF51206">
    <property type="entry name" value="cAMP-binding domain-like"/>
    <property type="match status" value="1"/>
</dbReference>
<keyword evidence="2" id="KW-0238">DNA-binding</keyword>
<dbReference type="RefSeq" id="WP_131449542.1">
    <property type="nucleotide sequence ID" value="NZ_SJZI01000042.1"/>
</dbReference>
<dbReference type="Gene3D" id="1.10.10.10">
    <property type="entry name" value="Winged helix-like DNA-binding domain superfamily/Winged helix DNA-binding domain"/>
    <property type="match status" value="1"/>
</dbReference>
<gene>
    <name evidence="6" type="ORF">EPD60_11250</name>
</gene>
<dbReference type="PROSITE" id="PS51063">
    <property type="entry name" value="HTH_CRP_2"/>
    <property type="match status" value="1"/>
</dbReference>
<dbReference type="InterPro" id="IPR000595">
    <property type="entry name" value="cNMP-bd_dom"/>
</dbReference>
<dbReference type="PANTHER" id="PTHR24567:SF26">
    <property type="entry name" value="REGULATORY PROTEIN YEIL"/>
    <property type="match status" value="1"/>
</dbReference>
<keyword evidence="1" id="KW-0805">Transcription regulation</keyword>
<evidence type="ECO:0000259" key="5">
    <source>
        <dbReference type="PROSITE" id="PS51063"/>
    </source>
</evidence>
<dbReference type="GO" id="GO:0005829">
    <property type="term" value="C:cytosol"/>
    <property type="evidence" value="ECO:0007669"/>
    <property type="project" value="TreeGrafter"/>
</dbReference>
<evidence type="ECO:0000313" key="7">
    <source>
        <dbReference type="Proteomes" id="UP000295334"/>
    </source>
</evidence>
<dbReference type="Pfam" id="PF13545">
    <property type="entry name" value="HTH_Crp_2"/>
    <property type="match status" value="1"/>
</dbReference>
<comment type="caution">
    <text evidence="6">The sequence shown here is derived from an EMBL/GenBank/DDBJ whole genome shotgun (WGS) entry which is preliminary data.</text>
</comment>
<evidence type="ECO:0000256" key="2">
    <source>
        <dbReference type="ARBA" id="ARBA00023125"/>
    </source>
</evidence>
<dbReference type="AlphaFoldDB" id="A0A4V2NVR9"/>
<feature type="domain" description="HTH crp-type" evidence="5">
    <location>
        <begin position="146"/>
        <end position="217"/>
    </location>
</feature>
<keyword evidence="3" id="KW-0804">Transcription</keyword>
<dbReference type="Gene3D" id="2.60.120.10">
    <property type="entry name" value="Jelly Rolls"/>
    <property type="match status" value="1"/>
</dbReference>
<dbReference type="EMBL" id="SJZI01000042">
    <property type="protein sequence ID" value="TCJ14552.1"/>
    <property type="molecule type" value="Genomic_DNA"/>
</dbReference>
<dbReference type="PROSITE" id="PS50042">
    <property type="entry name" value="CNMP_BINDING_3"/>
    <property type="match status" value="1"/>
</dbReference>
<name>A0A4V2NVR9_9BACT</name>
<evidence type="ECO:0000256" key="1">
    <source>
        <dbReference type="ARBA" id="ARBA00023015"/>
    </source>
</evidence>
<dbReference type="InterPro" id="IPR018490">
    <property type="entry name" value="cNMP-bd_dom_sf"/>
</dbReference>